<dbReference type="Pfam" id="PF08449">
    <property type="entry name" value="UAA"/>
    <property type="match status" value="1"/>
</dbReference>
<evidence type="ECO:0000313" key="9">
    <source>
        <dbReference type="Proteomes" id="UP001385951"/>
    </source>
</evidence>
<dbReference type="PANTHER" id="PTHR10778">
    <property type="entry name" value="SOLUTE CARRIER FAMILY 35 MEMBER B"/>
    <property type="match status" value="1"/>
</dbReference>
<feature type="transmembrane region" description="Helical" evidence="7">
    <location>
        <begin position="87"/>
        <end position="108"/>
    </location>
</feature>
<dbReference type="GO" id="GO:0005464">
    <property type="term" value="F:UDP-xylose transmembrane transporter activity"/>
    <property type="evidence" value="ECO:0007669"/>
    <property type="project" value="TreeGrafter"/>
</dbReference>
<feature type="transmembrane region" description="Helical" evidence="7">
    <location>
        <begin position="128"/>
        <end position="153"/>
    </location>
</feature>
<name>A0AAW0FKN2_9APHY</name>
<feature type="transmembrane region" description="Helical" evidence="7">
    <location>
        <begin position="260"/>
        <end position="281"/>
    </location>
</feature>
<evidence type="ECO:0008006" key="10">
    <source>
        <dbReference type="Google" id="ProtNLM"/>
    </source>
</evidence>
<keyword evidence="6 7" id="KW-0472">Membrane</keyword>
<reference evidence="8 9" key="1">
    <citation type="submission" date="2022-09" db="EMBL/GenBank/DDBJ databases">
        <authorList>
            <person name="Palmer J.M."/>
        </authorList>
    </citation>
    <scope>NUCLEOTIDE SEQUENCE [LARGE SCALE GENOMIC DNA]</scope>
    <source>
        <strain evidence="8 9">DSM 7382</strain>
    </source>
</reference>
<keyword evidence="9" id="KW-1185">Reference proteome</keyword>
<keyword evidence="5 7" id="KW-1133">Transmembrane helix</keyword>
<feature type="transmembrane region" description="Helical" evidence="7">
    <location>
        <begin position="45"/>
        <end position="75"/>
    </location>
</feature>
<proteinExistence type="predicted"/>
<evidence type="ECO:0000256" key="5">
    <source>
        <dbReference type="ARBA" id="ARBA00022989"/>
    </source>
</evidence>
<dbReference type="InterPro" id="IPR013657">
    <property type="entry name" value="SCL35B1-4/HUT1"/>
</dbReference>
<feature type="transmembrane region" description="Helical" evidence="7">
    <location>
        <begin position="159"/>
        <end position="177"/>
    </location>
</feature>
<evidence type="ECO:0000313" key="8">
    <source>
        <dbReference type="EMBL" id="KAK7679474.1"/>
    </source>
</evidence>
<comment type="subcellular location">
    <subcellularLocation>
        <location evidence="1">Endomembrane system</location>
        <topology evidence="1">Multi-pass membrane protein</topology>
    </subcellularLocation>
</comment>
<feature type="transmembrane region" description="Helical" evidence="7">
    <location>
        <begin position="184"/>
        <end position="202"/>
    </location>
</feature>
<organism evidence="8 9">
    <name type="scientific">Cerrena zonata</name>
    <dbReference type="NCBI Taxonomy" id="2478898"/>
    <lineage>
        <taxon>Eukaryota</taxon>
        <taxon>Fungi</taxon>
        <taxon>Dikarya</taxon>
        <taxon>Basidiomycota</taxon>
        <taxon>Agaricomycotina</taxon>
        <taxon>Agaricomycetes</taxon>
        <taxon>Polyporales</taxon>
        <taxon>Cerrenaceae</taxon>
        <taxon>Cerrena</taxon>
    </lineage>
</organism>
<dbReference type="GO" id="GO:0005462">
    <property type="term" value="F:UDP-N-acetylglucosamine transmembrane transporter activity"/>
    <property type="evidence" value="ECO:0007669"/>
    <property type="project" value="TreeGrafter"/>
</dbReference>
<keyword evidence="2" id="KW-0813">Transport</keyword>
<dbReference type="Proteomes" id="UP001385951">
    <property type="component" value="Unassembled WGS sequence"/>
</dbReference>
<evidence type="ECO:0000256" key="6">
    <source>
        <dbReference type="ARBA" id="ARBA00023136"/>
    </source>
</evidence>
<evidence type="ECO:0000256" key="3">
    <source>
        <dbReference type="ARBA" id="ARBA00022597"/>
    </source>
</evidence>
<evidence type="ECO:0000256" key="1">
    <source>
        <dbReference type="ARBA" id="ARBA00004127"/>
    </source>
</evidence>
<dbReference type="PANTHER" id="PTHR10778:SF4">
    <property type="entry name" value="NUCLEOTIDE SUGAR TRANSPORTER SLC35B4"/>
    <property type="match status" value="1"/>
</dbReference>
<protein>
    <recommendedName>
        <fullName evidence="10">UAA transporter</fullName>
    </recommendedName>
</protein>
<feature type="transmembrane region" description="Helical" evidence="7">
    <location>
        <begin position="364"/>
        <end position="382"/>
    </location>
</feature>
<keyword evidence="3" id="KW-0762">Sugar transport</keyword>
<evidence type="ECO:0000256" key="4">
    <source>
        <dbReference type="ARBA" id="ARBA00022692"/>
    </source>
</evidence>
<dbReference type="EMBL" id="JASBNA010000059">
    <property type="protein sequence ID" value="KAK7679474.1"/>
    <property type="molecule type" value="Genomic_DNA"/>
</dbReference>
<keyword evidence="4 7" id="KW-0812">Transmembrane</keyword>
<evidence type="ECO:0000256" key="7">
    <source>
        <dbReference type="SAM" id="Phobius"/>
    </source>
</evidence>
<dbReference type="GO" id="GO:0000139">
    <property type="term" value="C:Golgi membrane"/>
    <property type="evidence" value="ECO:0007669"/>
    <property type="project" value="TreeGrafter"/>
</dbReference>
<gene>
    <name evidence="8" type="ORF">QCA50_017528</name>
</gene>
<dbReference type="GO" id="GO:0005789">
    <property type="term" value="C:endoplasmic reticulum membrane"/>
    <property type="evidence" value="ECO:0007669"/>
    <property type="project" value="TreeGrafter"/>
</dbReference>
<comment type="caution">
    <text evidence="8">The sequence shown here is derived from an EMBL/GenBank/DDBJ whole genome shotgun (WGS) entry which is preliminary data.</text>
</comment>
<evidence type="ECO:0000256" key="2">
    <source>
        <dbReference type="ARBA" id="ARBA00022448"/>
    </source>
</evidence>
<accession>A0AAW0FKN2</accession>
<dbReference type="AlphaFoldDB" id="A0AAW0FKN2"/>
<sequence length="391" mass="43224">MPRRDPFQEMVHRRDTVNAALAQLALHSPTQKKNRKGKGKENGGTIVKAAAVSAVDLTFILSLVLGGCCSTVWAFEYLLNIDPRMGTTLTFSQMAFVTLVNLPSFLVWRRPYKYLPPLPGLKPRQVPLTQWILQVIVLITGSLLNNAAFAFHIPLTLQIVFRSAGLAVSMLFGYLFLNKTYIGTQVASVILVTTGVILATLARPESKNHQPEDYDPEEYTQGVTMLTVSLFLTGTLGILQEKTFKKYGPCWRESVFYTHFLSLPFFLMLIPQIKLGFGSLAAATNRPPLTPHSLGDYASKYTPYLALAANLVSQLICTTGVNQLTSSVSSVSTNLVLTIRKAISLCFSVWWFGNEWNTELGVGATMVFLGSMLYTMVGSNTVRRHADAKKE</sequence>
<feature type="transmembrane region" description="Helical" evidence="7">
    <location>
        <begin position="222"/>
        <end position="239"/>
    </location>
</feature>